<keyword evidence="2" id="KW-1185">Reference proteome</keyword>
<dbReference type="EMBL" id="MTSM01000001">
    <property type="protein sequence ID" value="OPX56979.1"/>
    <property type="molecule type" value="Genomic_DNA"/>
</dbReference>
<dbReference type="OrthoDB" id="6117587at2"/>
<sequence>MSQQYMTLGYYSGFDKMFRPTFDVMDCDGNAVFANTAVIKKLVADKVLSNLNDREGLEALLKKEAVLHADGHLLDGVLLDRALREMLVIEIPLLEDEKRFALAWSTLNKIPLQRGKLTKEVKLPIGVFTSGTAITEVRKKLAPAFPNFDVLQALEVGINKMLILRREINFGCAQSGKAAEA</sequence>
<proteinExistence type="predicted"/>
<dbReference type="Proteomes" id="UP000191418">
    <property type="component" value="Unassembled WGS sequence"/>
</dbReference>
<dbReference type="AlphaFoldDB" id="A0A1T4ML61"/>
<reference evidence="1 2" key="1">
    <citation type="submission" date="2017-01" db="EMBL/GenBank/DDBJ databases">
        <title>Genome Sequencing of a Marine Spirillum, Oceanospirillum multiglobuliferum ATCC 33336, from Japan.</title>
        <authorList>
            <person name="Carney J.G."/>
            <person name="Trachtenberg A.M."/>
            <person name="Rheaume B.A."/>
            <person name="Linnane J.D."/>
            <person name="Pitts N.L."/>
            <person name="Mykles D.L."/>
            <person name="Maclea K.S."/>
        </authorList>
    </citation>
    <scope>NUCLEOTIDE SEQUENCE [LARGE SCALE GENOMIC DNA]</scope>
    <source>
        <strain evidence="1 2">ATCC 33336</strain>
    </source>
</reference>
<organism evidence="1 2">
    <name type="scientific">Oceanospirillum multiglobuliferum</name>
    <dbReference type="NCBI Taxonomy" id="64969"/>
    <lineage>
        <taxon>Bacteria</taxon>
        <taxon>Pseudomonadati</taxon>
        <taxon>Pseudomonadota</taxon>
        <taxon>Gammaproteobacteria</taxon>
        <taxon>Oceanospirillales</taxon>
        <taxon>Oceanospirillaceae</taxon>
        <taxon>Oceanospirillum</taxon>
    </lineage>
</organism>
<accession>A0A1T4ML61</accession>
<protein>
    <submittedName>
        <fullName evidence="1">Uncharacterized protein</fullName>
    </submittedName>
</protein>
<comment type="caution">
    <text evidence="1">The sequence shown here is derived from an EMBL/GenBank/DDBJ whole genome shotgun (WGS) entry which is preliminary data.</text>
</comment>
<name>A0A1T4ML61_9GAMM</name>
<evidence type="ECO:0000313" key="2">
    <source>
        <dbReference type="Proteomes" id="UP000191418"/>
    </source>
</evidence>
<gene>
    <name evidence="1" type="ORF">BTE48_00640</name>
</gene>
<dbReference type="RefSeq" id="WP_078744428.1">
    <property type="nucleotide sequence ID" value="NZ_FUXG01000004.1"/>
</dbReference>
<evidence type="ECO:0000313" key="1">
    <source>
        <dbReference type="EMBL" id="OPX56979.1"/>
    </source>
</evidence>